<reference evidence="8 9" key="1">
    <citation type="journal article" date="2024" name="J Genomics">
        <title>Draft genome sequencing and assembly of Favolaschia claudopus CIRM-BRFM 2984 isolated from oak limbs.</title>
        <authorList>
            <person name="Navarro D."/>
            <person name="Drula E."/>
            <person name="Chaduli D."/>
            <person name="Cazenave R."/>
            <person name="Ahrendt S."/>
            <person name="Wang J."/>
            <person name="Lipzen A."/>
            <person name="Daum C."/>
            <person name="Barry K."/>
            <person name="Grigoriev I.V."/>
            <person name="Favel A."/>
            <person name="Rosso M.N."/>
            <person name="Martin F."/>
        </authorList>
    </citation>
    <scope>NUCLEOTIDE SEQUENCE [LARGE SCALE GENOMIC DNA]</scope>
    <source>
        <strain evidence="8 9">CIRM-BRFM 2984</strain>
    </source>
</reference>
<dbReference type="InterPro" id="IPR002921">
    <property type="entry name" value="Fungal_lipase-type"/>
</dbReference>
<evidence type="ECO:0000313" key="9">
    <source>
        <dbReference type="Proteomes" id="UP001362999"/>
    </source>
</evidence>
<dbReference type="AlphaFoldDB" id="A0AAW0BZ78"/>
<sequence>MAPLAAVLLSLASLATAAPSLSQRQAITTLTTAQISSFKPYSFYAAAGYCSPASTLAWNCGAKCQGANPTFKPVASGGNGGSVQFWFVGVDPTLETVIVSHQGTDPSLSLVTDSDFFLGSLDSSLFPGVSSSVEVHSGFRDEQAKTAPQILAAVQTALAQSGVKKVTLVGHSLGGAIALIDSIYLPLHITGVTFQTIVYGLPRVGNQAFADLASAGNTVTHINNKEDIVPILPGSDFCLTRGKFLGFHHPTGEIHIQDSNAWDACPGQDNPSTLCTTGDVPNILEGDESDHDGPYDGVEMSSSC</sequence>
<name>A0AAW0BZ78_9AGAR</name>
<comment type="catalytic activity">
    <reaction evidence="3">
        <text>a diacylglycerol + H2O = a monoacylglycerol + a fatty acid + H(+)</text>
        <dbReference type="Rhea" id="RHEA:32731"/>
        <dbReference type="ChEBI" id="CHEBI:15377"/>
        <dbReference type="ChEBI" id="CHEBI:15378"/>
        <dbReference type="ChEBI" id="CHEBI:17408"/>
        <dbReference type="ChEBI" id="CHEBI:18035"/>
        <dbReference type="ChEBI" id="CHEBI:28868"/>
    </reaction>
</comment>
<accession>A0AAW0BZ78</accession>
<dbReference type="GO" id="GO:0006629">
    <property type="term" value="P:lipid metabolic process"/>
    <property type="evidence" value="ECO:0007669"/>
    <property type="project" value="InterPro"/>
</dbReference>
<evidence type="ECO:0000256" key="2">
    <source>
        <dbReference type="ARBA" id="ARBA00043996"/>
    </source>
</evidence>
<comment type="caution">
    <text evidence="8">The sequence shown here is derived from an EMBL/GenBank/DDBJ whole genome shotgun (WGS) entry which is preliminary data.</text>
</comment>
<gene>
    <name evidence="8" type="ORF">R3P38DRAFT_3313604</name>
</gene>
<keyword evidence="1" id="KW-1015">Disulfide bond</keyword>
<evidence type="ECO:0000256" key="1">
    <source>
        <dbReference type="ARBA" id="ARBA00023157"/>
    </source>
</evidence>
<dbReference type="Proteomes" id="UP001362999">
    <property type="component" value="Unassembled WGS sequence"/>
</dbReference>
<evidence type="ECO:0000256" key="5">
    <source>
        <dbReference type="SAM" id="MobiDB-lite"/>
    </source>
</evidence>
<evidence type="ECO:0000256" key="4">
    <source>
        <dbReference type="ARBA" id="ARBA00048461"/>
    </source>
</evidence>
<dbReference type="CDD" id="cd00519">
    <property type="entry name" value="Lipase_3"/>
    <property type="match status" value="1"/>
</dbReference>
<evidence type="ECO:0000313" key="8">
    <source>
        <dbReference type="EMBL" id="KAK7031541.1"/>
    </source>
</evidence>
<feature type="chain" id="PRO_5043350945" evidence="6">
    <location>
        <begin position="18"/>
        <end position="304"/>
    </location>
</feature>
<dbReference type="PANTHER" id="PTHR45856:SF25">
    <property type="entry name" value="FUNGAL LIPASE-LIKE DOMAIN-CONTAINING PROTEIN"/>
    <property type="match status" value="1"/>
</dbReference>
<dbReference type="Gene3D" id="3.40.50.1820">
    <property type="entry name" value="alpha/beta hydrolase"/>
    <property type="match status" value="1"/>
</dbReference>
<evidence type="ECO:0000259" key="7">
    <source>
        <dbReference type="Pfam" id="PF01764"/>
    </source>
</evidence>
<protein>
    <submittedName>
        <fullName evidence="8">Lipase</fullName>
    </submittedName>
</protein>
<dbReference type="EMBL" id="JAWWNJ010000024">
    <property type="protein sequence ID" value="KAK7031541.1"/>
    <property type="molecule type" value="Genomic_DNA"/>
</dbReference>
<dbReference type="Pfam" id="PF01764">
    <property type="entry name" value="Lipase_3"/>
    <property type="match status" value="1"/>
</dbReference>
<comment type="similarity">
    <text evidence="2">Belongs to the AB hydrolase superfamily. Lipase family. Class 3 subfamily.</text>
</comment>
<evidence type="ECO:0000256" key="3">
    <source>
        <dbReference type="ARBA" id="ARBA00047591"/>
    </source>
</evidence>
<organism evidence="8 9">
    <name type="scientific">Favolaschia claudopus</name>
    <dbReference type="NCBI Taxonomy" id="2862362"/>
    <lineage>
        <taxon>Eukaryota</taxon>
        <taxon>Fungi</taxon>
        <taxon>Dikarya</taxon>
        <taxon>Basidiomycota</taxon>
        <taxon>Agaricomycotina</taxon>
        <taxon>Agaricomycetes</taxon>
        <taxon>Agaricomycetidae</taxon>
        <taxon>Agaricales</taxon>
        <taxon>Marasmiineae</taxon>
        <taxon>Mycenaceae</taxon>
        <taxon>Favolaschia</taxon>
    </lineage>
</organism>
<dbReference type="PANTHER" id="PTHR45856">
    <property type="entry name" value="ALPHA/BETA-HYDROLASES SUPERFAMILY PROTEIN"/>
    <property type="match status" value="1"/>
</dbReference>
<dbReference type="InterPro" id="IPR029058">
    <property type="entry name" value="AB_hydrolase_fold"/>
</dbReference>
<dbReference type="InterPro" id="IPR051218">
    <property type="entry name" value="Sec_MonoDiacylglyc_Lipase"/>
</dbReference>
<feature type="region of interest" description="Disordered" evidence="5">
    <location>
        <begin position="282"/>
        <end position="304"/>
    </location>
</feature>
<keyword evidence="9" id="KW-1185">Reference proteome</keyword>
<keyword evidence="6" id="KW-0732">Signal</keyword>
<evidence type="ECO:0000256" key="6">
    <source>
        <dbReference type="SAM" id="SignalP"/>
    </source>
</evidence>
<comment type="catalytic activity">
    <reaction evidence="4">
        <text>a monoacylglycerol + H2O = glycerol + a fatty acid + H(+)</text>
        <dbReference type="Rhea" id="RHEA:15245"/>
        <dbReference type="ChEBI" id="CHEBI:15377"/>
        <dbReference type="ChEBI" id="CHEBI:15378"/>
        <dbReference type="ChEBI" id="CHEBI:17408"/>
        <dbReference type="ChEBI" id="CHEBI:17754"/>
        <dbReference type="ChEBI" id="CHEBI:28868"/>
    </reaction>
</comment>
<feature type="domain" description="Fungal lipase-type" evidence="7">
    <location>
        <begin position="99"/>
        <end position="235"/>
    </location>
</feature>
<feature type="signal peptide" evidence="6">
    <location>
        <begin position="1"/>
        <end position="17"/>
    </location>
</feature>
<dbReference type="SUPFAM" id="SSF53474">
    <property type="entry name" value="alpha/beta-Hydrolases"/>
    <property type="match status" value="1"/>
</dbReference>
<proteinExistence type="inferred from homology"/>